<organism evidence="4 5">
    <name type="scientific">Synoicihabitans lomoniglobus</name>
    <dbReference type="NCBI Taxonomy" id="2909285"/>
    <lineage>
        <taxon>Bacteria</taxon>
        <taxon>Pseudomonadati</taxon>
        <taxon>Verrucomicrobiota</taxon>
        <taxon>Opitutia</taxon>
        <taxon>Opitutales</taxon>
        <taxon>Opitutaceae</taxon>
        <taxon>Synoicihabitans</taxon>
    </lineage>
</organism>
<dbReference type="InterPro" id="IPR000595">
    <property type="entry name" value="cNMP-bd_dom"/>
</dbReference>
<dbReference type="Pfam" id="PF03445">
    <property type="entry name" value="DUF294"/>
    <property type="match status" value="1"/>
</dbReference>
<dbReference type="InterPro" id="IPR005105">
    <property type="entry name" value="GlnD_Uridyltrans_N"/>
</dbReference>
<dbReference type="SUPFAM" id="SSF81301">
    <property type="entry name" value="Nucleotidyltransferase"/>
    <property type="match status" value="1"/>
</dbReference>
<feature type="domain" description="CBS" evidence="3">
    <location>
        <begin position="248"/>
        <end position="299"/>
    </location>
</feature>
<dbReference type="GO" id="GO:0008773">
    <property type="term" value="F:[protein-PII] uridylyltransferase activity"/>
    <property type="evidence" value="ECO:0007669"/>
    <property type="project" value="InterPro"/>
</dbReference>
<evidence type="ECO:0000259" key="2">
    <source>
        <dbReference type="SMART" id="SM00100"/>
    </source>
</evidence>
<evidence type="ECO:0000259" key="3">
    <source>
        <dbReference type="SMART" id="SM00116"/>
    </source>
</evidence>
<keyword evidence="1" id="KW-0129">CBS domain</keyword>
<dbReference type="InterPro" id="IPR018821">
    <property type="entry name" value="DUF294_put_nucleoTrafse_sb-bd"/>
</dbReference>
<proteinExistence type="predicted"/>
<dbReference type="InterPro" id="IPR014710">
    <property type="entry name" value="RmlC-like_jellyroll"/>
</dbReference>
<sequence>MDETNLIPDRIATTLRRFPPFSMLPAESIDELADKAQVRVLVAGEKVWSQGDPPGTELYVLVRGRVEYLIITDGQAELVAVRDEGDLLGLTPLLRSQPARTTAKVVEDTVLYGLPWQRLQRLLAEHDDARHYVNRHLFWTSRLGGETETMPGPEDNAISGRAKNILQAHLAGGKVIQPRAIERLLTCSPDTPIRDAARIMAQRRVPSVLVVDDERRPLGIVTQSALVKQVVAGEMPRDAPVEGLMASPVITVSSLSSATAAILLMLRERIGQVCVTEDGTTDTAALDVFTNKDLLAQSGHHPAGLLREFRHARTVGRLRELCDEVEEFTESYLDAGVSAIFLGQICAELYDELIQRLLEMAVAEMTAAGTALPAVGWAWLSVGSDGRREQTLRTDMDNALVFADTDDPAQNSAHRTVFLDLAERVVTKMVECGFSRCQGGVMASNPRWCRTATEWKAEITTIGTSTEPEELFRGIVLYDLRYIAGDAALVRPLRQAIIDSVRGNAWLQRRLAELVCETPPPLNFWGNFVVEKKGDRAGEFDLKGRALAPLRDAARLLALKNNQLRRYSTGGRWEDLRRNVPKLAELAKVAREAYDVLLTLRLTTAIARHDSGRFVDPSKLTKLEKARLAHAFDVVRLVQTHVRLAFSLDNR</sequence>
<dbReference type="Pfam" id="PF00027">
    <property type="entry name" value="cNMP_binding"/>
    <property type="match status" value="1"/>
</dbReference>
<dbReference type="CDD" id="cd00038">
    <property type="entry name" value="CAP_ED"/>
    <property type="match status" value="1"/>
</dbReference>
<dbReference type="Pfam" id="PF10335">
    <property type="entry name" value="DUF294_C"/>
    <property type="match status" value="1"/>
</dbReference>
<gene>
    <name evidence="4" type="ORF">PXH66_15980</name>
</gene>
<evidence type="ECO:0000313" key="4">
    <source>
        <dbReference type="EMBL" id="WED63837.1"/>
    </source>
</evidence>
<feature type="domain" description="Cyclic nucleotide-binding" evidence="2">
    <location>
        <begin position="20"/>
        <end position="138"/>
    </location>
</feature>
<reference evidence="4" key="1">
    <citation type="submission" date="2023-03" db="EMBL/GenBank/DDBJ databases">
        <title>Lomoglobus Profundus gen. nov., sp. nov., a novel member of the phylum Verrucomicrobia, isolated from deep-marine sediment of South China Sea.</title>
        <authorList>
            <person name="Ahmad T."/>
            <person name="Ishaq S.E."/>
            <person name="Wang F."/>
        </authorList>
    </citation>
    <scope>NUCLEOTIDE SEQUENCE</scope>
    <source>
        <strain evidence="4">LMO-M01</strain>
    </source>
</reference>
<dbReference type="InterPro" id="IPR043519">
    <property type="entry name" value="NT_sf"/>
</dbReference>
<dbReference type="InterPro" id="IPR051257">
    <property type="entry name" value="Diverse_CBS-Domain"/>
</dbReference>
<evidence type="ECO:0000313" key="5">
    <source>
        <dbReference type="Proteomes" id="UP001218638"/>
    </source>
</evidence>
<dbReference type="KEGG" id="slom:PXH66_15980"/>
<keyword evidence="5" id="KW-1185">Reference proteome</keyword>
<name>A0AAE9ZTI8_9BACT</name>
<dbReference type="Proteomes" id="UP001218638">
    <property type="component" value="Chromosome"/>
</dbReference>
<dbReference type="EMBL" id="CP119075">
    <property type="protein sequence ID" value="WED63837.1"/>
    <property type="molecule type" value="Genomic_DNA"/>
</dbReference>
<dbReference type="SMART" id="SM00100">
    <property type="entry name" value="cNMP"/>
    <property type="match status" value="1"/>
</dbReference>
<dbReference type="InterPro" id="IPR046342">
    <property type="entry name" value="CBS_dom_sf"/>
</dbReference>
<dbReference type="SUPFAM" id="SSF54631">
    <property type="entry name" value="CBS-domain pair"/>
    <property type="match status" value="1"/>
</dbReference>
<dbReference type="SUPFAM" id="SSF51206">
    <property type="entry name" value="cAMP-binding domain-like"/>
    <property type="match status" value="1"/>
</dbReference>
<dbReference type="PANTHER" id="PTHR43080">
    <property type="entry name" value="CBS DOMAIN-CONTAINING PROTEIN CBSX3, MITOCHONDRIAL"/>
    <property type="match status" value="1"/>
</dbReference>
<dbReference type="SMART" id="SM00116">
    <property type="entry name" value="CBS"/>
    <property type="match status" value="2"/>
</dbReference>
<dbReference type="Gene3D" id="3.10.580.10">
    <property type="entry name" value="CBS-domain"/>
    <property type="match status" value="1"/>
</dbReference>
<evidence type="ECO:0000256" key="1">
    <source>
        <dbReference type="ARBA" id="ARBA00023122"/>
    </source>
</evidence>
<dbReference type="InterPro" id="IPR000644">
    <property type="entry name" value="CBS_dom"/>
</dbReference>
<dbReference type="RefSeq" id="WP_330930541.1">
    <property type="nucleotide sequence ID" value="NZ_CP119075.1"/>
</dbReference>
<dbReference type="AlphaFoldDB" id="A0AAE9ZTI8"/>
<accession>A0AAE9ZTI8</accession>
<dbReference type="InterPro" id="IPR018490">
    <property type="entry name" value="cNMP-bd_dom_sf"/>
</dbReference>
<dbReference type="CDD" id="cd05401">
    <property type="entry name" value="NT_GlnE_GlnD_like"/>
    <property type="match status" value="1"/>
</dbReference>
<dbReference type="PANTHER" id="PTHR43080:SF29">
    <property type="entry name" value="OS02G0818000 PROTEIN"/>
    <property type="match status" value="1"/>
</dbReference>
<dbReference type="Gene3D" id="2.60.120.10">
    <property type="entry name" value="Jelly Rolls"/>
    <property type="match status" value="1"/>
</dbReference>
<protein>
    <submittedName>
        <fullName evidence="4">DUF294 nucleotidyltransferase-like domain-containing protein</fullName>
    </submittedName>
</protein>
<feature type="domain" description="CBS" evidence="3">
    <location>
        <begin position="183"/>
        <end position="231"/>
    </location>
</feature>
<dbReference type="Pfam" id="PF00571">
    <property type="entry name" value="CBS"/>
    <property type="match status" value="2"/>
</dbReference>